<name>A0A2R5EY96_9BACL</name>
<feature type="compositionally biased region" description="Basic and acidic residues" evidence="3">
    <location>
        <begin position="68"/>
        <end position="93"/>
    </location>
</feature>
<proteinExistence type="inferred from homology"/>
<dbReference type="Gene3D" id="3.30.70.1380">
    <property type="entry name" value="Transcriptional regulatory protein pf0864 domain like"/>
    <property type="match status" value="1"/>
</dbReference>
<sequence length="537" mass="59512">MKTLYLDCVSGIAGDMTLSALVDLGADAAYISEQLRKLPIDEFTMSFVPVIRKGILAKWLDLRFEESQDGHGHSHSHEHGHDHGHSHSHEHSHAHSHGHSHSHEHNHAHDHGGSHTHEHSHDHQHAHTHSHTHDHNHAHTHSHLHEHGHDHGHSHLHEHSHTHDHGHSHSHEHGHVHGLSHSHLHEHSHTHDHGHSHSHEHGHVHGLSHSHSHEHRKASDILAMIRNSALPERVKARCLAIFEVIAEAEAKIHGMSPADVHFHEVGAMDSIVDIIGVCLALENLGIDRIVVSPVPVGHGRIRIAHGVYPIPAPATAEIMTGVPISAFTAQGELTTPTGAGIVKALASSFGPTPAGVVERIGYGAGTKDMDHPNVVRAVLYREENAAQSERILVLETQVDDTTGERLGYTMERLFGAGALDVYYTPVFMKKNRPGVLLTVLCHARDKAACEDILLLETSTFGVRSYEADRRILDRSWVEAETRYGMIKVKQAYDGERLVKSSPEYEDAAKAARKYGVSLEEVYQEVFQSLLFRDKQGE</sequence>
<dbReference type="Pfam" id="PF01969">
    <property type="entry name" value="Ni_insertion"/>
    <property type="match status" value="1"/>
</dbReference>
<dbReference type="NCBIfam" id="TIGR00299">
    <property type="entry name" value="nickel pincer cofactor biosynthesis protein LarC"/>
    <property type="match status" value="1"/>
</dbReference>
<comment type="similarity">
    <text evidence="2">Belongs to the LarC family.</text>
</comment>
<evidence type="ECO:0000256" key="3">
    <source>
        <dbReference type="SAM" id="MobiDB-lite"/>
    </source>
</evidence>
<keyword evidence="2" id="KW-0456">Lyase</keyword>
<dbReference type="PANTHER" id="PTHR36566">
    <property type="entry name" value="NICKEL INSERTION PROTEIN-RELATED"/>
    <property type="match status" value="1"/>
</dbReference>
<organism evidence="4 5">
    <name type="scientific">Paenibacillus agaridevorans</name>
    <dbReference type="NCBI Taxonomy" id="171404"/>
    <lineage>
        <taxon>Bacteria</taxon>
        <taxon>Bacillati</taxon>
        <taxon>Bacillota</taxon>
        <taxon>Bacilli</taxon>
        <taxon>Bacillales</taxon>
        <taxon>Paenibacillaceae</taxon>
        <taxon>Paenibacillus</taxon>
    </lineage>
</organism>
<dbReference type="InterPro" id="IPR002822">
    <property type="entry name" value="Ni_insertion"/>
</dbReference>
<dbReference type="AlphaFoldDB" id="A0A2R5EY96"/>
<dbReference type="InterPro" id="IPR002395">
    <property type="entry name" value="Kininogen"/>
</dbReference>
<accession>A0A2R5EY96</accession>
<dbReference type="HAMAP" id="MF_01074">
    <property type="entry name" value="LarC"/>
    <property type="match status" value="1"/>
</dbReference>
<comment type="caution">
    <text evidence="4">The sequence shown here is derived from an EMBL/GenBank/DDBJ whole genome shotgun (WGS) entry which is preliminary data.</text>
</comment>
<dbReference type="RefSeq" id="WP_108995932.1">
    <property type="nucleotide sequence ID" value="NZ_BDQX01000430.1"/>
</dbReference>
<evidence type="ECO:0000256" key="1">
    <source>
        <dbReference type="ARBA" id="ARBA00022596"/>
    </source>
</evidence>
<dbReference type="Gene3D" id="3.10.20.300">
    <property type="entry name" value="mk0293 like domain"/>
    <property type="match status" value="1"/>
</dbReference>
<evidence type="ECO:0000313" key="4">
    <source>
        <dbReference type="EMBL" id="GBG11686.1"/>
    </source>
</evidence>
<feature type="region of interest" description="Disordered" evidence="3">
    <location>
        <begin position="68"/>
        <end position="215"/>
    </location>
</feature>
<reference evidence="4 5" key="1">
    <citation type="submission" date="2017-08" db="EMBL/GenBank/DDBJ databases">
        <title>Substantial Increase in Enzyme Production by Combined Drug-Resistance Mutations in Paenibacillus agaridevorans.</title>
        <authorList>
            <person name="Tanaka Y."/>
            <person name="Funane K."/>
            <person name="Hosaka T."/>
            <person name="Shiwa Y."/>
            <person name="Fujita N."/>
            <person name="Miyazaki T."/>
            <person name="Yoshikawa H."/>
            <person name="Murakami K."/>
            <person name="Kasahara K."/>
            <person name="Inaoka T."/>
            <person name="Hiraga Y."/>
            <person name="Ochi K."/>
        </authorList>
    </citation>
    <scope>NUCLEOTIDE SEQUENCE [LARGE SCALE GENOMIC DNA]</scope>
    <source>
        <strain evidence="4 5">T-3040</strain>
    </source>
</reference>
<dbReference type="Proteomes" id="UP000245202">
    <property type="component" value="Unassembled WGS sequence"/>
</dbReference>
<evidence type="ECO:0000313" key="5">
    <source>
        <dbReference type="Proteomes" id="UP000245202"/>
    </source>
</evidence>
<feature type="compositionally biased region" description="Basic residues" evidence="3">
    <location>
        <begin position="204"/>
        <end position="215"/>
    </location>
</feature>
<dbReference type="PRINTS" id="PR00334">
    <property type="entry name" value="KININOGEN"/>
</dbReference>
<feature type="compositionally biased region" description="Basic and acidic residues" evidence="3">
    <location>
        <begin position="183"/>
        <end position="203"/>
    </location>
</feature>
<comment type="function">
    <text evidence="2">Involved in the biosynthesis of a nickel-pincer cofactor ((SCS)Ni(II) pincer complex). Binds Ni(2+), and functions in nickel delivery to pyridinium-3,5-bisthiocarboxylic acid mononucleotide (P2TMN), to form the mature cofactor. Is thus probably required for the activation of nickel-pincer cofactor-dependent enzymes.</text>
</comment>
<feature type="compositionally biased region" description="Basic and acidic residues" evidence="3">
    <location>
        <begin position="101"/>
        <end position="175"/>
    </location>
</feature>
<keyword evidence="5" id="KW-1185">Reference proteome</keyword>
<dbReference type="PANTHER" id="PTHR36566:SF1">
    <property type="entry name" value="PYRIDINIUM-3,5-BISTHIOCARBOXYLIC ACID MONONUCLEOTIDE NICKEL INSERTION PROTEIN"/>
    <property type="match status" value="1"/>
</dbReference>
<evidence type="ECO:0000256" key="2">
    <source>
        <dbReference type="HAMAP-Rule" id="MF_01074"/>
    </source>
</evidence>
<dbReference type="EC" id="4.99.1.12" evidence="2"/>
<protein>
    <recommendedName>
        <fullName evidence="2">Pyridinium-3,5-bisthiocarboxylic acid mononucleotide nickel insertion protein</fullName>
        <shortName evidence="2">P2TMN nickel insertion protein</shortName>
        <ecNumber evidence="2">4.99.1.12</ecNumber>
    </recommendedName>
    <alternativeName>
        <fullName evidence="2">Nickel-pincer cofactor biosynthesis protein LarC</fullName>
    </alternativeName>
</protein>
<gene>
    <name evidence="2" type="primary">larC</name>
    <name evidence="4" type="ORF">PAT3040_06521</name>
</gene>
<dbReference type="GO" id="GO:0016151">
    <property type="term" value="F:nickel cation binding"/>
    <property type="evidence" value="ECO:0007669"/>
    <property type="project" value="UniProtKB-UniRule"/>
</dbReference>
<dbReference type="GO" id="GO:0051604">
    <property type="term" value="P:protein maturation"/>
    <property type="evidence" value="ECO:0007669"/>
    <property type="project" value="UniProtKB-UniRule"/>
</dbReference>
<dbReference type="EMBL" id="BDQX01000430">
    <property type="protein sequence ID" value="GBG11686.1"/>
    <property type="molecule type" value="Genomic_DNA"/>
</dbReference>
<keyword evidence="1 2" id="KW-0533">Nickel</keyword>
<comment type="catalytic activity">
    <reaction evidence="2">
        <text>Ni(II)-pyridinium-3,5-bisthiocarboxylate mononucleotide = pyridinium-3,5-bisthiocarboxylate mononucleotide + Ni(2+)</text>
        <dbReference type="Rhea" id="RHEA:54784"/>
        <dbReference type="ChEBI" id="CHEBI:49786"/>
        <dbReference type="ChEBI" id="CHEBI:137372"/>
        <dbReference type="ChEBI" id="CHEBI:137373"/>
        <dbReference type="EC" id="4.99.1.12"/>
    </reaction>
</comment>
<dbReference type="GO" id="GO:0016829">
    <property type="term" value="F:lyase activity"/>
    <property type="evidence" value="ECO:0007669"/>
    <property type="project" value="UniProtKB-UniRule"/>
</dbReference>